<reference evidence="1 2" key="1">
    <citation type="submission" date="2024-06" db="EMBL/GenBank/DDBJ databases">
        <title>Sorghum-associated microbial communities from plants grown in Nebraska, USA.</title>
        <authorList>
            <person name="Schachtman D."/>
        </authorList>
    </citation>
    <scope>NUCLEOTIDE SEQUENCE [LARGE SCALE GENOMIC DNA]</scope>
    <source>
        <strain evidence="1 2">3552</strain>
    </source>
</reference>
<evidence type="ECO:0000313" key="1">
    <source>
        <dbReference type="EMBL" id="MET4540223.1"/>
    </source>
</evidence>
<dbReference type="Proteomes" id="UP001549307">
    <property type="component" value="Unassembled WGS sequence"/>
</dbReference>
<dbReference type="GeneID" id="92752953"/>
<gene>
    <name evidence="1" type="ORF">ABIE37_002004</name>
</gene>
<evidence type="ECO:0008006" key="3">
    <source>
        <dbReference type="Google" id="ProtNLM"/>
    </source>
</evidence>
<organism evidence="1 2">
    <name type="scientific">Arthrobacter bambusae</name>
    <dbReference type="NCBI Taxonomy" id="1338426"/>
    <lineage>
        <taxon>Bacteria</taxon>
        <taxon>Bacillati</taxon>
        <taxon>Actinomycetota</taxon>
        <taxon>Actinomycetes</taxon>
        <taxon>Micrococcales</taxon>
        <taxon>Micrococcaceae</taxon>
        <taxon>Arthrobacter</taxon>
    </lineage>
</organism>
<name>A0ABV2P656_9MICC</name>
<dbReference type="RefSeq" id="WP_354229051.1">
    <property type="nucleotide sequence ID" value="NZ_JBEPSN010000004.1"/>
</dbReference>
<dbReference type="EMBL" id="JBEPSN010000004">
    <property type="protein sequence ID" value="MET4540223.1"/>
    <property type="molecule type" value="Genomic_DNA"/>
</dbReference>
<sequence>MPDETKMHRFLTTERVAEELNVSVKQSKALLEPVICGHPGQGP</sequence>
<protein>
    <recommendedName>
        <fullName evidence="3">DNA-binding protein</fullName>
    </recommendedName>
</protein>
<comment type="caution">
    <text evidence="1">The sequence shown here is derived from an EMBL/GenBank/DDBJ whole genome shotgun (WGS) entry which is preliminary data.</text>
</comment>
<evidence type="ECO:0000313" key="2">
    <source>
        <dbReference type="Proteomes" id="UP001549307"/>
    </source>
</evidence>
<accession>A0ABV2P656</accession>
<proteinExistence type="predicted"/>
<keyword evidence="2" id="KW-1185">Reference proteome</keyword>